<protein>
    <submittedName>
        <fullName evidence="1">Uncharacterized protein</fullName>
    </submittedName>
</protein>
<evidence type="ECO:0000313" key="2">
    <source>
        <dbReference type="Proteomes" id="UP001163321"/>
    </source>
</evidence>
<reference evidence="1 2" key="1">
    <citation type="journal article" date="2022" name="bioRxiv">
        <title>The genome of the oomycete Peronosclerospora sorghi, a cosmopolitan pathogen of maize and sorghum, is inflated with dispersed pseudogenes.</title>
        <authorList>
            <person name="Fletcher K."/>
            <person name="Martin F."/>
            <person name="Isakeit T."/>
            <person name="Cavanaugh K."/>
            <person name="Magill C."/>
            <person name="Michelmore R."/>
        </authorList>
    </citation>
    <scope>NUCLEOTIDE SEQUENCE [LARGE SCALE GENOMIC DNA]</scope>
    <source>
        <strain evidence="1">P6</strain>
    </source>
</reference>
<comment type="caution">
    <text evidence="1">The sequence shown here is derived from an EMBL/GenBank/DDBJ whole genome shotgun (WGS) entry which is preliminary data.</text>
</comment>
<keyword evidence="2" id="KW-1185">Reference proteome</keyword>
<dbReference type="Proteomes" id="UP001163321">
    <property type="component" value="Chromosome 8"/>
</dbReference>
<accession>A0ACC0VM30</accession>
<name>A0ACC0VM30_9STRA</name>
<evidence type="ECO:0000313" key="1">
    <source>
        <dbReference type="EMBL" id="KAI9907537.1"/>
    </source>
</evidence>
<gene>
    <name evidence="1" type="ORF">PsorP6_016533</name>
</gene>
<dbReference type="EMBL" id="CM047587">
    <property type="protein sequence ID" value="KAI9907537.1"/>
    <property type="molecule type" value="Genomic_DNA"/>
</dbReference>
<organism evidence="1 2">
    <name type="scientific">Peronosclerospora sorghi</name>
    <dbReference type="NCBI Taxonomy" id="230839"/>
    <lineage>
        <taxon>Eukaryota</taxon>
        <taxon>Sar</taxon>
        <taxon>Stramenopiles</taxon>
        <taxon>Oomycota</taxon>
        <taxon>Peronosporomycetes</taxon>
        <taxon>Peronosporales</taxon>
        <taxon>Peronosporaceae</taxon>
        <taxon>Peronosclerospora</taxon>
    </lineage>
</organism>
<proteinExistence type="predicted"/>
<sequence>MNLSGVRQLLPLLTRLADCQTNAARGYKTPYEVIWDEKLWLDHMRVFGSTDFVYVDQSKRGMFNAKAYRYIFLGYAKGSRAYRVWDCETNRIVVTWTIDLDECPPSEYISAPYTRESQLQWIVLDDHDDPSPTIPRPVNDAMGVGAEATQDGTIAPMEVTISTTVPPTVANQPIGGNALVIGAPHVRAQPPPGERTDCIWWSIPERLRLTDGYEIALDVMEIPRTYKEAMASPQDAEWKEAVRRQLRSHFRNHTWDAFRRPDGLPLIGKK</sequence>